<dbReference type="EMBL" id="CM001222">
    <property type="protein sequence ID" value="AES76575.1"/>
    <property type="molecule type" value="Genomic_DNA"/>
</dbReference>
<dbReference type="PaxDb" id="3880-AES76575"/>
<dbReference type="Proteomes" id="UP000002051">
    <property type="component" value="Chromosome 6"/>
</dbReference>
<evidence type="ECO:0000313" key="3">
    <source>
        <dbReference type="Proteomes" id="UP000002051"/>
    </source>
</evidence>
<reference evidence="1 3" key="1">
    <citation type="journal article" date="2011" name="Nature">
        <title>The Medicago genome provides insight into the evolution of rhizobial symbioses.</title>
        <authorList>
            <person name="Young N.D."/>
            <person name="Debelle F."/>
            <person name="Oldroyd G.E."/>
            <person name="Geurts R."/>
            <person name="Cannon S.B."/>
            <person name="Udvardi M.K."/>
            <person name="Benedito V.A."/>
            <person name="Mayer K.F."/>
            <person name="Gouzy J."/>
            <person name="Schoof H."/>
            <person name="Van de Peer Y."/>
            <person name="Proost S."/>
            <person name="Cook D.R."/>
            <person name="Meyers B.C."/>
            <person name="Spannagl M."/>
            <person name="Cheung F."/>
            <person name="De Mita S."/>
            <person name="Krishnakumar V."/>
            <person name="Gundlach H."/>
            <person name="Zhou S."/>
            <person name="Mudge J."/>
            <person name="Bharti A.K."/>
            <person name="Murray J.D."/>
            <person name="Naoumkina M.A."/>
            <person name="Rosen B."/>
            <person name="Silverstein K.A."/>
            <person name="Tang H."/>
            <person name="Rombauts S."/>
            <person name="Zhao P.X."/>
            <person name="Zhou P."/>
            <person name="Barbe V."/>
            <person name="Bardou P."/>
            <person name="Bechner M."/>
            <person name="Bellec A."/>
            <person name="Berger A."/>
            <person name="Berges H."/>
            <person name="Bidwell S."/>
            <person name="Bisseling T."/>
            <person name="Choisne N."/>
            <person name="Couloux A."/>
            <person name="Denny R."/>
            <person name="Deshpande S."/>
            <person name="Dai X."/>
            <person name="Doyle J.J."/>
            <person name="Dudez A.M."/>
            <person name="Farmer A.D."/>
            <person name="Fouteau S."/>
            <person name="Franken C."/>
            <person name="Gibelin C."/>
            <person name="Gish J."/>
            <person name="Goldstein S."/>
            <person name="Gonzalez A.J."/>
            <person name="Green P.J."/>
            <person name="Hallab A."/>
            <person name="Hartog M."/>
            <person name="Hua A."/>
            <person name="Humphray S.J."/>
            <person name="Jeong D.H."/>
            <person name="Jing Y."/>
            <person name="Jocker A."/>
            <person name="Kenton S.M."/>
            <person name="Kim D.J."/>
            <person name="Klee K."/>
            <person name="Lai H."/>
            <person name="Lang C."/>
            <person name="Lin S."/>
            <person name="Macmil S.L."/>
            <person name="Magdelenat G."/>
            <person name="Matthews L."/>
            <person name="McCorrison J."/>
            <person name="Monaghan E.L."/>
            <person name="Mun J.H."/>
            <person name="Najar F.Z."/>
            <person name="Nicholson C."/>
            <person name="Noirot C."/>
            <person name="O'Bleness M."/>
            <person name="Paule C.R."/>
            <person name="Poulain J."/>
            <person name="Prion F."/>
            <person name="Qin B."/>
            <person name="Qu C."/>
            <person name="Retzel E.F."/>
            <person name="Riddle C."/>
            <person name="Sallet E."/>
            <person name="Samain S."/>
            <person name="Samson N."/>
            <person name="Sanders I."/>
            <person name="Saurat O."/>
            <person name="Scarpelli C."/>
            <person name="Schiex T."/>
            <person name="Segurens B."/>
            <person name="Severin A.J."/>
            <person name="Sherrier D.J."/>
            <person name="Shi R."/>
            <person name="Sims S."/>
            <person name="Singer S.R."/>
            <person name="Sinharoy S."/>
            <person name="Sterck L."/>
            <person name="Viollet A."/>
            <person name="Wang B.B."/>
            <person name="Wang K."/>
            <person name="Wang M."/>
            <person name="Wang X."/>
            <person name="Warfsmann J."/>
            <person name="Weissenbach J."/>
            <person name="White D.D."/>
            <person name="White J.D."/>
            <person name="Wiley G.B."/>
            <person name="Wincker P."/>
            <person name="Xing Y."/>
            <person name="Yang L."/>
            <person name="Yao Z."/>
            <person name="Ying F."/>
            <person name="Zhai J."/>
            <person name="Zhou L."/>
            <person name="Zuber A."/>
            <person name="Denarie J."/>
            <person name="Dixon R.A."/>
            <person name="May G.D."/>
            <person name="Schwartz D.C."/>
            <person name="Rogers J."/>
            <person name="Quetier F."/>
            <person name="Town C.D."/>
            <person name="Roe B.A."/>
        </authorList>
    </citation>
    <scope>NUCLEOTIDE SEQUENCE [LARGE SCALE GENOMIC DNA]</scope>
    <source>
        <strain evidence="1">A17</strain>
        <strain evidence="2 3">cv. Jemalong A17</strain>
    </source>
</reference>
<sequence>MKRTHIEFFLRSPRSCGSSDDGYLIYQIILREISNSNQINEVPNFNRIESHVLGRDLFDCHGARATTSGGRNQPPYMLQKAVTEEYLHEGQRESSRQNVKPSQNQNINMLKKVEEVDKGKVSISLADLDLEELLKVKASLKVLQSDIEALKKVEDISPADLDLEELLK</sequence>
<evidence type="ECO:0000313" key="1">
    <source>
        <dbReference type="EMBL" id="AES76575.1"/>
    </source>
</evidence>
<keyword evidence="3" id="KW-1185">Reference proteome</keyword>
<dbReference type="AlphaFoldDB" id="G7KM54"/>
<organism evidence="1 3">
    <name type="scientific">Medicago truncatula</name>
    <name type="common">Barrel medic</name>
    <name type="synonym">Medicago tribuloides</name>
    <dbReference type="NCBI Taxonomy" id="3880"/>
    <lineage>
        <taxon>Eukaryota</taxon>
        <taxon>Viridiplantae</taxon>
        <taxon>Streptophyta</taxon>
        <taxon>Embryophyta</taxon>
        <taxon>Tracheophyta</taxon>
        <taxon>Spermatophyta</taxon>
        <taxon>Magnoliopsida</taxon>
        <taxon>eudicotyledons</taxon>
        <taxon>Gunneridae</taxon>
        <taxon>Pentapetalae</taxon>
        <taxon>rosids</taxon>
        <taxon>fabids</taxon>
        <taxon>Fabales</taxon>
        <taxon>Fabaceae</taxon>
        <taxon>Papilionoideae</taxon>
        <taxon>50 kb inversion clade</taxon>
        <taxon>NPAAA clade</taxon>
        <taxon>Hologalegina</taxon>
        <taxon>IRL clade</taxon>
        <taxon>Trifolieae</taxon>
        <taxon>Medicago</taxon>
    </lineage>
</organism>
<dbReference type="EnsemblPlants" id="AES76575">
    <property type="protein sequence ID" value="AES76575"/>
    <property type="gene ID" value="MTR_6g081890"/>
</dbReference>
<evidence type="ECO:0000313" key="2">
    <source>
        <dbReference type="EnsemblPlants" id="AES76575"/>
    </source>
</evidence>
<reference evidence="1 3" key="2">
    <citation type="journal article" date="2014" name="BMC Genomics">
        <title>An improved genome release (version Mt4.0) for the model legume Medicago truncatula.</title>
        <authorList>
            <person name="Tang H."/>
            <person name="Krishnakumar V."/>
            <person name="Bidwell S."/>
            <person name="Rosen B."/>
            <person name="Chan A."/>
            <person name="Zhou S."/>
            <person name="Gentzbittel L."/>
            <person name="Childs K.L."/>
            <person name="Yandell M."/>
            <person name="Gundlach H."/>
            <person name="Mayer K.F."/>
            <person name="Schwartz D.C."/>
            <person name="Town C.D."/>
        </authorList>
    </citation>
    <scope>GENOME REANNOTATION</scope>
    <source>
        <strain evidence="2 3">cv. Jemalong A17</strain>
    </source>
</reference>
<reference evidence="2" key="3">
    <citation type="submission" date="2015-04" db="UniProtKB">
        <authorList>
            <consortium name="EnsemblPlants"/>
        </authorList>
    </citation>
    <scope>IDENTIFICATION</scope>
    <source>
        <strain evidence="2">cv. Jemalong A17</strain>
    </source>
</reference>
<dbReference type="HOGENOM" id="CLU_1588921_0_0_1"/>
<name>G7KM54_MEDTR</name>
<accession>G7KM54</accession>
<proteinExistence type="predicted"/>
<protein>
    <submittedName>
        <fullName evidence="1 2">Uncharacterized protein</fullName>
    </submittedName>
</protein>
<gene>
    <name evidence="1" type="ordered locus">MTR_6g081890</name>
</gene>